<dbReference type="EMBL" id="BTGU01000765">
    <property type="protein sequence ID" value="GMN69075.1"/>
    <property type="molecule type" value="Genomic_DNA"/>
</dbReference>
<reference evidence="1" key="1">
    <citation type="submission" date="2023-07" db="EMBL/GenBank/DDBJ databases">
        <title>draft genome sequence of fig (Ficus carica).</title>
        <authorList>
            <person name="Takahashi T."/>
            <person name="Nishimura K."/>
        </authorList>
    </citation>
    <scope>NUCLEOTIDE SEQUENCE</scope>
</reference>
<protein>
    <submittedName>
        <fullName evidence="1">Uncharacterized protein</fullName>
    </submittedName>
</protein>
<gene>
    <name evidence="1" type="ORF">TIFTF001_038128</name>
</gene>
<dbReference type="Proteomes" id="UP001187192">
    <property type="component" value="Unassembled WGS sequence"/>
</dbReference>
<keyword evidence="2" id="KW-1185">Reference proteome</keyword>
<name>A0AA88E7I9_FICCA</name>
<evidence type="ECO:0000313" key="2">
    <source>
        <dbReference type="Proteomes" id="UP001187192"/>
    </source>
</evidence>
<accession>A0AA88E7I9</accession>
<organism evidence="1 2">
    <name type="scientific">Ficus carica</name>
    <name type="common">Common fig</name>
    <dbReference type="NCBI Taxonomy" id="3494"/>
    <lineage>
        <taxon>Eukaryota</taxon>
        <taxon>Viridiplantae</taxon>
        <taxon>Streptophyta</taxon>
        <taxon>Embryophyta</taxon>
        <taxon>Tracheophyta</taxon>
        <taxon>Spermatophyta</taxon>
        <taxon>Magnoliopsida</taxon>
        <taxon>eudicotyledons</taxon>
        <taxon>Gunneridae</taxon>
        <taxon>Pentapetalae</taxon>
        <taxon>rosids</taxon>
        <taxon>fabids</taxon>
        <taxon>Rosales</taxon>
        <taxon>Moraceae</taxon>
        <taxon>Ficeae</taxon>
        <taxon>Ficus</taxon>
    </lineage>
</organism>
<comment type="caution">
    <text evidence="1">The sequence shown here is derived from an EMBL/GenBank/DDBJ whole genome shotgun (WGS) entry which is preliminary data.</text>
</comment>
<proteinExistence type="predicted"/>
<sequence length="158" mass="17053">MPIFNGEVALVFIRDVFEDVPRYLLSDFLRWPPKSDETGSDQIGSSALGCSSHCSHPLSTWAAVEALTGSLSILSTAPPTASLRWNLLIAAFPISLKSDRHSLCAGPIERHHCLAITHSAVDLRFFRDPIASIQPSHGDSHIIARSLLLEVAGVEATG</sequence>
<dbReference type="AlphaFoldDB" id="A0AA88E7I9"/>
<evidence type="ECO:0000313" key="1">
    <source>
        <dbReference type="EMBL" id="GMN69075.1"/>
    </source>
</evidence>